<feature type="compositionally biased region" description="Polar residues" evidence="1">
    <location>
        <begin position="100"/>
        <end position="130"/>
    </location>
</feature>
<feature type="compositionally biased region" description="Low complexity" evidence="1">
    <location>
        <begin position="165"/>
        <end position="186"/>
    </location>
</feature>
<proteinExistence type="predicted"/>
<gene>
    <name evidence="2" type="ORF">EJ03DRAFT_89846</name>
</gene>
<feature type="compositionally biased region" description="Basic and acidic residues" evidence="1">
    <location>
        <begin position="87"/>
        <end position="99"/>
    </location>
</feature>
<protein>
    <submittedName>
        <fullName evidence="2">Uncharacterized protein</fullName>
    </submittedName>
</protein>
<name>A0A6G1LB12_9PEZI</name>
<feature type="compositionally biased region" description="Basic and acidic residues" evidence="1">
    <location>
        <begin position="139"/>
        <end position="153"/>
    </location>
</feature>
<dbReference type="AlphaFoldDB" id="A0A6G1LB12"/>
<feature type="compositionally biased region" description="Polar residues" evidence="1">
    <location>
        <begin position="323"/>
        <end position="332"/>
    </location>
</feature>
<evidence type="ECO:0000313" key="2">
    <source>
        <dbReference type="EMBL" id="KAF2769608.1"/>
    </source>
</evidence>
<sequence>MKRSDTEPLLQSDMGRSTAFKENITPSPHQQPPRRMSTDNRAVPSHQARAHKLSQSSPAHRARPATPMATSARPGALQRWHSQPLIRNDDGSRPSEDANSRQLPDMSSNHRLSDITNHFPSSAGNGQLSGTVARRHSRHGEIQERRLIGEVKPEIIPPPKTPLGNQALLNSSSRRRANSFQFRQAPESPPSPTSPQPRDPSPVRKSTHQITTAEPMAYWCGRFSTLNDRYRNEELLGAVGSPKNDSDKIHNQDANNRRMRRALEYLHGLCATSEARESFVLFQLRLAALHKNPDLGRPIGKGSGPDKLIVLSRLEEGDESERGSSTMDSSPSEARKKNFMHRLIGRAKGDRRSLVS</sequence>
<feature type="compositionally biased region" description="Basic and acidic residues" evidence="1">
    <location>
        <begin position="347"/>
        <end position="356"/>
    </location>
</feature>
<feature type="region of interest" description="Disordered" evidence="1">
    <location>
        <begin position="315"/>
        <end position="356"/>
    </location>
</feature>
<dbReference type="OrthoDB" id="3557758at2759"/>
<dbReference type="EMBL" id="ML995832">
    <property type="protein sequence ID" value="KAF2769608.1"/>
    <property type="molecule type" value="Genomic_DNA"/>
</dbReference>
<feature type="region of interest" description="Disordered" evidence="1">
    <location>
        <begin position="1"/>
        <end position="210"/>
    </location>
</feature>
<evidence type="ECO:0000313" key="3">
    <source>
        <dbReference type="Proteomes" id="UP000799436"/>
    </source>
</evidence>
<keyword evidence="3" id="KW-1185">Reference proteome</keyword>
<organism evidence="2 3">
    <name type="scientific">Teratosphaeria nubilosa</name>
    <dbReference type="NCBI Taxonomy" id="161662"/>
    <lineage>
        <taxon>Eukaryota</taxon>
        <taxon>Fungi</taxon>
        <taxon>Dikarya</taxon>
        <taxon>Ascomycota</taxon>
        <taxon>Pezizomycotina</taxon>
        <taxon>Dothideomycetes</taxon>
        <taxon>Dothideomycetidae</taxon>
        <taxon>Mycosphaerellales</taxon>
        <taxon>Teratosphaeriaceae</taxon>
        <taxon>Teratosphaeria</taxon>
    </lineage>
</organism>
<accession>A0A6G1LB12</accession>
<reference evidence="2" key="1">
    <citation type="journal article" date="2020" name="Stud. Mycol.">
        <title>101 Dothideomycetes genomes: a test case for predicting lifestyles and emergence of pathogens.</title>
        <authorList>
            <person name="Haridas S."/>
            <person name="Albert R."/>
            <person name="Binder M."/>
            <person name="Bloem J."/>
            <person name="Labutti K."/>
            <person name="Salamov A."/>
            <person name="Andreopoulos B."/>
            <person name="Baker S."/>
            <person name="Barry K."/>
            <person name="Bills G."/>
            <person name="Bluhm B."/>
            <person name="Cannon C."/>
            <person name="Castanera R."/>
            <person name="Culley D."/>
            <person name="Daum C."/>
            <person name="Ezra D."/>
            <person name="Gonzalez J."/>
            <person name="Henrissat B."/>
            <person name="Kuo A."/>
            <person name="Liang C."/>
            <person name="Lipzen A."/>
            <person name="Lutzoni F."/>
            <person name="Magnuson J."/>
            <person name="Mondo S."/>
            <person name="Nolan M."/>
            <person name="Ohm R."/>
            <person name="Pangilinan J."/>
            <person name="Park H.-J."/>
            <person name="Ramirez L."/>
            <person name="Alfaro M."/>
            <person name="Sun H."/>
            <person name="Tritt A."/>
            <person name="Yoshinaga Y."/>
            <person name="Zwiers L.-H."/>
            <person name="Turgeon B."/>
            <person name="Goodwin S."/>
            <person name="Spatafora J."/>
            <person name="Crous P."/>
            <person name="Grigoriev I."/>
        </authorList>
    </citation>
    <scope>NUCLEOTIDE SEQUENCE</scope>
    <source>
        <strain evidence="2">CBS 116005</strain>
    </source>
</reference>
<dbReference type="Proteomes" id="UP000799436">
    <property type="component" value="Unassembled WGS sequence"/>
</dbReference>
<feature type="compositionally biased region" description="Pro residues" evidence="1">
    <location>
        <begin position="187"/>
        <end position="200"/>
    </location>
</feature>
<evidence type="ECO:0000256" key="1">
    <source>
        <dbReference type="SAM" id="MobiDB-lite"/>
    </source>
</evidence>